<proteinExistence type="predicted"/>
<dbReference type="InterPro" id="IPR012337">
    <property type="entry name" value="RNaseH-like_sf"/>
</dbReference>
<dbReference type="AlphaFoldDB" id="A0A8I0AEQ6"/>
<feature type="domain" description="YprB ribonuclease H-like" evidence="1">
    <location>
        <begin position="26"/>
        <end position="191"/>
    </location>
</feature>
<evidence type="ECO:0000313" key="3">
    <source>
        <dbReference type="Proteomes" id="UP000615234"/>
    </source>
</evidence>
<sequence>MIQYDYTMPLSSVNLNWMKETPDQYLFFDIETTGLSAARSDLYLIGYGTILNDEQFRITLLFNDDGCSEPKMLAAFKDILADYKYLVTYNGDTFDLPYIKEKYRQFRQEISFDSITSIDVYRKIRKYKKLLQMDSMKQSALESVMGMERDEFHSGGLLIDTYQDYLGTKDTQLQDMLLSHNKDDIYGLFYVSGSLTLTSFFEGNFAISKTTCTDTQFTICIQTGRLAIPFDTNCNDIHISGIDEVVTIDIPVIHDTLKYFYKDYKNYFYLPLEQTAIHKDVACYVESAYKEKARPETAYTTKTSSFIRQNKFKQSHIFKYEHTDKDGYIELNDTFINDRIQLKEYLLNILKQIK</sequence>
<protein>
    <submittedName>
        <fullName evidence="2">Ribonuclease H-like domain-containing protein</fullName>
    </submittedName>
</protein>
<dbReference type="SUPFAM" id="SSF53098">
    <property type="entry name" value="Ribonuclease H-like"/>
    <property type="match status" value="1"/>
</dbReference>
<dbReference type="RefSeq" id="WP_117807594.1">
    <property type="nucleotide sequence ID" value="NZ_JACOOX010000003.1"/>
</dbReference>
<dbReference type="InterPro" id="IPR038720">
    <property type="entry name" value="YprB_RNase_H-like_dom"/>
</dbReference>
<accession>A0A8I0AEQ6</accession>
<dbReference type="PANTHER" id="PTHR38462">
    <property type="entry name" value="EXONUCLEASE-LIKE PROTEIN"/>
    <property type="match status" value="1"/>
</dbReference>
<reference evidence="2 3" key="1">
    <citation type="submission" date="2020-08" db="EMBL/GenBank/DDBJ databases">
        <title>Genome public.</title>
        <authorList>
            <person name="Liu C."/>
            <person name="Sun Q."/>
        </authorList>
    </citation>
    <scope>NUCLEOTIDE SEQUENCE [LARGE SCALE GENOMIC DNA]</scope>
    <source>
        <strain evidence="2 3">NSJ-10</strain>
    </source>
</reference>
<dbReference type="Pfam" id="PF13482">
    <property type="entry name" value="RNase_H_2"/>
    <property type="match status" value="1"/>
</dbReference>
<evidence type="ECO:0000259" key="1">
    <source>
        <dbReference type="Pfam" id="PF13482"/>
    </source>
</evidence>
<keyword evidence="3" id="KW-1185">Reference proteome</keyword>
<name>A0A8I0AEQ6_9FIRM</name>
<dbReference type="InterPro" id="IPR036397">
    <property type="entry name" value="RNaseH_sf"/>
</dbReference>
<organism evidence="2 3">
    <name type="scientific">Coprococcus hominis</name>
    <name type="common">ex Liu et al. 2022</name>
    <dbReference type="NCBI Taxonomy" id="2763039"/>
    <lineage>
        <taxon>Bacteria</taxon>
        <taxon>Bacillati</taxon>
        <taxon>Bacillota</taxon>
        <taxon>Clostridia</taxon>
        <taxon>Lachnospirales</taxon>
        <taxon>Lachnospiraceae</taxon>
        <taxon>Coprococcus</taxon>
    </lineage>
</organism>
<dbReference type="Proteomes" id="UP000615234">
    <property type="component" value="Unassembled WGS sequence"/>
</dbReference>
<evidence type="ECO:0000313" key="2">
    <source>
        <dbReference type="EMBL" id="MBC5662503.1"/>
    </source>
</evidence>
<dbReference type="PANTHER" id="PTHR38462:SF1">
    <property type="entry name" value="YPRB RIBONUCLEASE H-LIKE DOMAIN-CONTAINING PROTEIN"/>
    <property type="match status" value="1"/>
</dbReference>
<dbReference type="GO" id="GO:0003676">
    <property type="term" value="F:nucleic acid binding"/>
    <property type="evidence" value="ECO:0007669"/>
    <property type="project" value="InterPro"/>
</dbReference>
<dbReference type="Gene3D" id="3.30.420.10">
    <property type="entry name" value="Ribonuclease H-like superfamily/Ribonuclease H"/>
    <property type="match status" value="1"/>
</dbReference>
<gene>
    <name evidence="2" type="ORF">H8S09_06275</name>
</gene>
<comment type="caution">
    <text evidence="2">The sequence shown here is derived from an EMBL/GenBank/DDBJ whole genome shotgun (WGS) entry which is preliminary data.</text>
</comment>
<dbReference type="EMBL" id="JACOOX010000003">
    <property type="protein sequence ID" value="MBC5662503.1"/>
    <property type="molecule type" value="Genomic_DNA"/>
</dbReference>